<keyword evidence="2" id="KW-0547">Nucleotide-binding</keyword>
<dbReference type="PROSITE" id="PS50893">
    <property type="entry name" value="ABC_TRANSPORTER_2"/>
    <property type="match status" value="1"/>
</dbReference>
<accession>A0A7W9DSW4</accession>
<dbReference type="GO" id="GO:0005886">
    <property type="term" value="C:plasma membrane"/>
    <property type="evidence" value="ECO:0007669"/>
    <property type="project" value="TreeGrafter"/>
</dbReference>
<dbReference type="PANTHER" id="PTHR45772">
    <property type="entry name" value="CONSERVED COMPONENT OF ABC TRANSPORTER FOR NATURAL AMINO ACIDS-RELATED"/>
    <property type="match status" value="1"/>
</dbReference>
<gene>
    <name evidence="5" type="ORF">BJ981_005243</name>
</gene>
<dbReference type="Proteomes" id="UP000588112">
    <property type="component" value="Unassembled WGS sequence"/>
</dbReference>
<dbReference type="GO" id="GO:0005524">
    <property type="term" value="F:ATP binding"/>
    <property type="evidence" value="ECO:0007669"/>
    <property type="project" value="UniProtKB-KW"/>
</dbReference>
<keyword evidence="3 5" id="KW-0067">ATP-binding</keyword>
<dbReference type="InterPro" id="IPR051120">
    <property type="entry name" value="ABC_AA/LPS_Transport"/>
</dbReference>
<keyword evidence="6" id="KW-1185">Reference proteome</keyword>
<dbReference type="SMART" id="SM00382">
    <property type="entry name" value="AAA"/>
    <property type="match status" value="1"/>
</dbReference>
<proteinExistence type="predicted"/>
<dbReference type="PANTHER" id="PTHR45772:SF1">
    <property type="entry name" value="ABC TRANSPORTER ATP-BINDING PROTEIN"/>
    <property type="match status" value="1"/>
</dbReference>
<dbReference type="AlphaFoldDB" id="A0A7W9DSW4"/>
<organism evidence="5 6">
    <name type="scientific">Sphaerisporangium krabiense</name>
    <dbReference type="NCBI Taxonomy" id="763782"/>
    <lineage>
        <taxon>Bacteria</taxon>
        <taxon>Bacillati</taxon>
        <taxon>Actinomycetota</taxon>
        <taxon>Actinomycetes</taxon>
        <taxon>Streptosporangiales</taxon>
        <taxon>Streptosporangiaceae</taxon>
        <taxon>Sphaerisporangium</taxon>
    </lineage>
</organism>
<reference evidence="5 6" key="1">
    <citation type="submission" date="2020-08" db="EMBL/GenBank/DDBJ databases">
        <title>Sequencing the genomes of 1000 actinobacteria strains.</title>
        <authorList>
            <person name="Klenk H.-P."/>
        </authorList>
    </citation>
    <scope>NUCLEOTIDE SEQUENCE [LARGE SCALE GENOMIC DNA]</scope>
    <source>
        <strain evidence="5 6">DSM 45790</strain>
    </source>
</reference>
<dbReference type="SUPFAM" id="SSF52540">
    <property type="entry name" value="P-loop containing nucleoside triphosphate hydrolases"/>
    <property type="match status" value="1"/>
</dbReference>
<evidence type="ECO:0000313" key="6">
    <source>
        <dbReference type="Proteomes" id="UP000588112"/>
    </source>
</evidence>
<evidence type="ECO:0000313" key="5">
    <source>
        <dbReference type="EMBL" id="MBB5629544.1"/>
    </source>
</evidence>
<dbReference type="InterPro" id="IPR003593">
    <property type="entry name" value="AAA+_ATPase"/>
</dbReference>
<feature type="domain" description="ABC transporter" evidence="4">
    <location>
        <begin position="3"/>
        <end position="225"/>
    </location>
</feature>
<name>A0A7W9DSW4_9ACTN</name>
<dbReference type="GO" id="GO:0016887">
    <property type="term" value="F:ATP hydrolysis activity"/>
    <property type="evidence" value="ECO:0007669"/>
    <property type="project" value="InterPro"/>
</dbReference>
<dbReference type="Pfam" id="PF00005">
    <property type="entry name" value="ABC_tran"/>
    <property type="match status" value="1"/>
</dbReference>
<sequence>MTVRFGGVKPLDGVTLTYESGLCGLIGPNGAGKTTLFNVLSGFVRPSSGAAHVNGTDLLALPAHRRARWGLRRTFQQEQLVAELSVGANLLLARDHLAAGAAGADAAELLEFVGLTGPDRPVGALTLFERRKLELARSLAGTPKIVLLDEPSAGLSEAESAELADAIRSVPERFGALVVLIEHDMGLVGEICETTAVLDFGRLVTSGPTAEVLNDARVRAAYLGEPVA</sequence>
<keyword evidence="1" id="KW-0813">Transport</keyword>
<dbReference type="EMBL" id="JACHBR010000001">
    <property type="protein sequence ID" value="MBB5629544.1"/>
    <property type="molecule type" value="Genomic_DNA"/>
</dbReference>
<evidence type="ECO:0000256" key="3">
    <source>
        <dbReference type="ARBA" id="ARBA00022840"/>
    </source>
</evidence>
<dbReference type="Gene3D" id="3.40.50.300">
    <property type="entry name" value="P-loop containing nucleotide triphosphate hydrolases"/>
    <property type="match status" value="1"/>
</dbReference>
<evidence type="ECO:0000256" key="1">
    <source>
        <dbReference type="ARBA" id="ARBA00022448"/>
    </source>
</evidence>
<comment type="caution">
    <text evidence="5">The sequence shown here is derived from an EMBL/GenBank/DDBJ whole genome shotgun (WGS) entry which is preliminary data.</text>
</comment>
<dbReference type="InterPro" id="IPR032823">
    <property type="entry name" value="BCA_ABC_TP_C"/>
</dbReference>
<protein>
    <submittedName>
        <fullName evidence="5">Branched-chain amino acid transport system ATP-binding protein</fullName>
    </submittedName>
</protein>
<dbReference type="Pfam" id="PF12399">
    <property type="entry name" value="BCA_ABC_TP_C"/>
    <property type="match status" value="1"/>
</dbReference>
<dbReference type="InterPro" id="IPR027417">
    <property type="entry name" value="P-loop_NTPase"/>
</dbReference>
<evidence type="ECO:0000259" key="4">
    <source>
        <dbReference type="PROSITE" id="PS50893"/>
    </source>
</evidence>
<dbReference type="InterPro" id="IPR003439">
    <property type="entry name" value="ABC_transporter-like_ATP-bd"/>
</dbReference>
<evidence type="ECO:0000256" key="2">
    <source>
        <dbReference type="ARBA" id="ARBA00022741"/>
    </source>
</evidence>